<reference evidence="2 3" key="1">
    <citation type="submission" date="2021-08" db="EMBL/GenBank/DDBJ databases">
        <title>WGS of actinomycetes from Thailand.</title>
        <authorList>
            <person name="Thawai C."/>
        </authorList>
    </citation>
    <scope>NUCLEOTIDE SEQUENCE [LARGE SCALE GENOMIC DNA]</scope>
    <source>
        <strain evidence="2 3">PLK6-54</strain>
    </source>
</reference>
<feature type="region of interest" description="Disordered" evidence="1">
    <location>
        <begin position="32"/>
        <end position="83"/>
    </location>
</feature>
<feature type="compositionally biased region" description="Basic residues" evidence="1">
    <location>
        <begin position="69"/>
        <end position="83"/>
    </location>
</feature>
<sequence length="83" mass="9135">MFSYELQQTRRDDLQRQAEEWRLARDAKAARSAERRARRTQARAAVRTDAEGAGATLATPAAAAAGHRGTGRFHRALHPHSAA</sequence>
<organism evidence="2 3">
    <name type="scientific">Actinacidiphila acidipaludis</name>
    <dbReference type="NCBI Taxonomy" id="2873382"/>
    <lineage>
        <taxon>Bacteria</taxon>
        <taxon>Bacillati</taxon>
        <taxon>Actinomycetota</taxon>
        <taxon>Actinomycetes</taxon>
        <taxon>Kitasatosporales</taxon>
        <taxon>Streptomycetaceae</taxon>
        <taxon>Actinacidiphila</taxon>
    </lineage>
</organism>
<comment type="caution">
    <text evidence="2">The sequence shown here is derived from an EMBL/GenBank/DDBJ whole genome shotgun (WGS) entry which is preliminary data.</text>
</comment>
<gene>
    <name evidence="2" type="ORF">K7862_35280</name>
</gene>
<feature type="compositionally biased region" description="Low complexity" evidence="1">
    <location>
        <begin position="42"/>
        <end position="67"/>
    </location>
</feature>
<keyword evidence="3" id="KW-1185">Reference proteome</keyword>
<protein>
    <submittedName>
        <fullName evidence="2">Uncharacterized protein</fullName>
    </submittedName>
</protein>
<name>A0ABS7QI62_9ACTN</name>
<dbReference type="RefSeq" id="WP_222969519.1">
    <property type="nucleotide sequence ID" value="NZ_JAINZZ010000091.1"/>
</dbReference>
<proteinExistence type="predicted"/>
<dbReference type="EMBL" id="JAINZZ010000091">
    <property type="protein sequence ID" value="MBY8882860.1"/>
    <property type="molecule type" value="Genomic_DNA"/>
</dbReference>
<evidence type="ECO:0000313" key="3">
    <source>
        <dbReference type="Proteomes" id="UP000778578"/>
    </source>
</evidence>
<evidence type="ECO:0000256" key="1">
    <source>
        <dbReference type="SAM" id="MobiDB-lite"/>
    </source>
</evidence>
<dbReference type="Proteomes" id="UP000778578">
    <property type="component" value="Unassembled WGS sequence"/>
</dbReference>
<accession>A0ABS7QI62</accession>
<evidence type="ECO:0000313" key="2">
    <source>
        <dbReference type="EMBL" id="MBY8882860.1"/>
    </source>
</evidence>